<evidence type="ECO:0000259" key="3">
    <source>
        <dbReference type="PROSITE" id="PS51459"/>
    </source>
</evidence>
<dbReference type="InterPro" id="IPR003812">
    <property type="entry name" value="Fido"/>
</dbReference>
<dbReference type="PANTHER" id="PTHR13504">
    <property type="entry name" value="FIDO DOMAIN-CONTAINING PROTEIN DDB_G0283145"/>
    <property type="match status" value="1"/>
</dbReference>
<keyword evidence="2" id="KW-0547">Nucleotide-binding</keyword>
<name>A0A6A6RJQ0_9PLEO</name>
<keyword evidence="5" id="KW-1185">Reference proteome</keyword>
<feature type="binding site" evidence="2">
    <location>
        <begin position="151"/>
        <end position="158"/>
    </location>
    <ligand>
        <name>ATP</name>
        <dbReference type="ChEBI" id="CHEBI:30616"/>
    </ligand>
</feature>
<protein>
    <submittedName>
        <fullName evidence="4">Fic-domain-containing protein</fullName>
    </submittedName>
</protein>
<feature type="domain" description="Fido" evidence="3">
    <location>
        <begin position="55"/>
        <end position="208"/>
    </location>
</feature>
<dbReference type="OrthoDB" id="3942731at2759"/>
<feature type="active site" evidence="1">
    <location>
        <position position="147"/>
    </location>
</feature>
<dbReference type="AlphaFoldDB" id="A0A6A6RJQ0"/>
<dbReference type="EMBL" id="MU006807">
    <property type="protein sequence ID" value="KAF2635385.1"/>
    <property type="molecule type" value="Genomic_DNA"/>
</dbReference>
<dbReference type="InterPro" id="IPR036597">
    <property type="entry name" value="Fido-like_dom_sf"/>
</dbReference>
<evidence type="ECO:0000313" key="5">
    <source>
        <dbReference type="Proteomes" id="UP000799753"/>
    </source>
</evidence>
<gene>
    <name evidence="4" type="ORF">P280DRAFT_411637</name>
</gene>
<keyword evidence="2" id="KW-0067">ATP-binding</keyword>
<dbReference type="GO" id="GO:0005524">
    <property type="term" value="F:ATP binding"/>
    <property type="evidence" value="ECO:0007669"/>
    <property type="project" value="UniProtKB-KW"/>
</dbReference>
<dbReference type="Proteomes" id="UP000799753">
    <property type="component" value="Unassembled WGS sequence"/>
</dbReference>
<dbReference type="PANTHER" id="PTHR13504:SF38">
    <property type="entry name" value="FIDO DOMAIN-CONTAINING PROTEIN"/>
    <property type="match status" value="1"/>
</dbReference>
<dbReference type="Gene3D" id="1.10.3290.10">
    <property type="entry name" value="Fido-like domain"/>
    <property type="match status" value="1"/>
</dbReference>
<dbReference type="SUPFAM" id="SSF140931">
    <property type="entry name" value="Fic-like"/>
    <property type="match status" value="1"/>
</dbReference>
<proteinExistence type="predicted"/>
<organism evidence="4 5">
    <name type="scientific">Massarina eburnea CBS 473.64</name>
    <dbReference type="NCBI Taxonomy" id="1395130"/>
    <lineage>
        <taxon>Eukaryota</taxon>
        <taxon>Fungi</taxon>
        <taxon>Dikarya</taxon>
        <taxon>Ascomycota</taxon>
        <taxon>Pezizomycotina</taxon>
        <taxon>Dothideomycetes</taxon>
        <taxon>Pleosporomycetidae</taxon>
        <taxon>Pleosporales</taxon>
        <taxon>Massarineae</taxon>
        <taxon>Massarinaceae</taxon>
        <taxon>Massarina</taxon>
    </lineage>
</organism>
<reference evidence="4" key="1">
    <citation type="journal article" date="2020" name="Stud. Mycol.">
        <title>101 Dothideomycetes genomes: a test case for predicting lifestyles and emergence of pathogens.</title>
        <authorList>
            <person name="Haridas S."/>
            <person name="Albert R."/>
            <person name="Binder M."/>
            <person name="Bloem J."/>
            <person name="Labutti K."/>
            <person name="Salamov A."/>
            <person name="Andreopoulos B."/>
            <person name="Baker S."/>
            <person name="Barry K."/>
            <person name="Bills G."/>
            <person name="Bluhm B."/>
            <person name="Cannon C."/>
            <person name="Castanera R."/>
            <person name="Culley D."/>
            <person name="Daum C."/>
            <person name="Ezra D."/>
            <person name="Gonzalez J."/>
            <person name="Henrissat B."/>
            <person name="Kuo A."/>
            <person name="Liang C."/>
            <person name="Lipzen A."/>
            <person name="Lutzoni F."/>
            <person name="Magnuson J."/>
            <person name="Mondo S."/>
            <person name="Nolan M."/>
            <person name="Ohm R."/>
            <person name="Pangilinan J."/>
            <person name="Park H.-J."/>
            <person name="Ramirez L."/>
            <person name="Alfaro M."/>
            <person name="Sun H."/>
            <person name="Tritt A."/>
            <person name="Yoshinaga Y."/>
            <person name="Zwiers L.-H."/>
            <person name="Turgeon B."/>
            <person name="Goodwin S."/>
            <person name="Spatafora J."/>
            <person name="Crous P."/>
            <person name="Grigoriev I."/>
        </authorList>
    </citation>
    <scope>NUCLEOTIDE SEQUENCE</scope>
    <source>
        <strain evidence="4">CBS 473.64</strain>
    </source>
</reference>
<dbReference type="PROSITE" id="PS51459">
    <property type="entry name" value="FIDO"/>
    <property type="match status" value="1"/>
</dbReference>
<evidence type="ECO:0000313" key="4">
    <source>
        <dbReference type="EMBL" id="KAF2635385.1"/>
    </source>
</evidence>
<sequence>GLGLDETLRYCMAIFEGEDLDVGQVHAIRSRREVVQHAAAFHYIVDQFVTKDQPMSETLICNTHALLVKDVSGEGAGFYSIKAFGGQYRSARIFTGAQELTRPTEIPKAMASLVKNLANDLEQARKDGVLDPFTLAAKYADRFVNIHPFRDGNGRVCRLILNAILIKYAGIVVNVGEHDSNREQYLNIATESTKVGGHAGALGTLVLHEATKTFRRMRDMLKKK</sequence>
<evidence type="ECO:0000256" key="2">
    <source>
        <dbReference type="PIRSR" id="PIRSR640198-2"/>
    </source>
</evidence>
<dbReference type="InterPro" id="IPR040198">
    <property type="entry name" value="Fido_containing"/>
</dbReference>
<dbReference type="Pfam" id="PF02661">
    <property type="entry name" value="Fic"/>
    <property type="match status" value="1"/>
</dbReference>
<evidence type="ECO:0000256" key="1">
    <source>
        <dbReference type="PIRSR" id="PIRSR640198-1"/>
    </source>
</evidence>
<feature type="non-terminal residue" evidence="4">
    <location>
        <position position="1"/>
    </location>
</feature>
<accession>A0A6A6RJQ0</accession>